<feature type="domain" description="PTS EIIA type-1" evidence="7">
    <location>
        <begin position="20"/>
        <end position="124"/>
    </location>
</feature>
<accession>A0A1I0LB67</accession>
<evidence type="ECO:0000256" key="6">
    <source>
        <dbReference type="ARBA" id="ARBA00022777"/>
    </source>
</evidence>
<evidence type="ECO:0000313" key="9">
    <source>
        <dbReference type="Proteomes" id="UP000199361"/>
    </source>
</evidence>
<evidence type="ECO:0000259" key="7">
    <source>
        <dbReference type="PROSITE" id="PS51093"/>
    </source>
</evidence>
<evidence type="ECO:0000256" key="4">
    <source>
        <dbReference type="ARBA" id="ARBA00022679"/>
    </source>
</evidence>
<organism evidence="8 9">
    <name type="scientific">Nonomuraea wenchangensis</name>
    <dbReference type="NCBI Taxonomy" id="568860"/>
    <lineage>
        <taxon>Bacteria</taxon>
        <taxon>Bacillati</taxon>
        <taxon>Actinomycetota</taxon>
        <taxon>Actinomycetes</taxon>
        <taxon>Streptosporangiales</taxon>
        <taxon>Streptosporangiaceae</taxon>
        <taxon>Nonomuraea</taxon>
    </lineage>
</organism>
<evidence type="ECO:0000256" key="5">
    <source>
        <dbReference type="ARBA" id="ARBA00022683"/>
    </source>
</evidence>
<dbReference type="InterPro" id="IPR001127">
    <property type="entry name" value="PTS_EIIA_1_perm"/>
</dbReference>
<keyword evidence="5" id="KW-0598">Phosphotransferase system</keyword>
<dbReference type="GO" id="GO:0005737">
    <property type="term" value="C:cytoplasm"/>
    <property type="evidence" value="ECO:0007669"/>
    <property type="project" value="UniProtKB-SubCell"/>
</dbReference>
<dbReference type="STRING" id="568860.SAMN05421811_114168"/>
<dbReference type="Proteomes" id="UP000199361">
    <property type="component" value="Unassembled WGS sequence"/>
</dbReference>
<keyword evidence="2" id="KW-0813">Transport</keyword>
<keyword evidence="6" id="KW-0418">Kinase</keyword>
<reference evidence="8 9" key="1">
    <citation type="submission" date="2016-10" db="EMBL/GenBank/DDBJ databases">
        <authorList>
            <person name="de Groot N.N."/>
        </authorList>
    </citation>
    <scope>NUCLEOTIDE SEQUENCE [LARGE SCALE GENOMIC DNA]</scope>
    <source>
        <strain evidence="8 9">CGMCC 4.5598</strain>
    </source>
</reference>
<evidence type="ECO:0000256" key="2">
    <source>
        <dbReference type="ARBA" id="ARBA00022448"/>
    </source>
</evidence>
<name>A0A1I0LB67_9ACTN</name>
<keyword evidence="4" id="KW-0808">Transferase</keyword>
<dbReference type="NCBIfam" id="TIGR00830">
    <property type="entry name" value="PTBA"/>
    <property type="match status" value="1"/>
</dbReference>
<gene>
    <name evidence="8" type="ORF">SAMN05421811_114168</name>
</gene>
<dbReference type="PROSITE" id="PS00371">
    <property type="entry name" value="PTS_EIIA_TYPE_1_HIS"/>
    <property type="match status" value="1"/>
</dbReference>
<dbReference type="GO" id="GO:0016301">
    <property type="term" value="F:kinase activity"/>
    <property type="evidence" value="ECO:0007669"/>
    <property type="project" value="UniProtKB-KW"/>
</dbReference>
<evidence type="ECO:0000256" key="3">
    <source>
        <dbReference type="ARBA" id="ARBA00022597"/>
    </source>
</evidence>
<proteinExistence type="predicted"/>
<dbReference type="PANTHER" id="PTHR45008">
    <property type="entry name" value="PTS SYSTEM GLUCOSE-SPECIFIC EIIA COMPONENT"/>
    <property type="match status" value="1"/>
</dbReference>
<dbReference type="Pfam" id="PF00358">
    <property type="entry name" value="PTS_EIIA_1"/>
    <property type="match status" value="1"/>
</dbReference>
<dbReference type="AlphaFoldDB" id="A0A1I0LB67"/>
<dbReference type="InterPro" id="IPR011055">
    <property type="entry name" value="Dup_hybrid_motif"/>
</dbReference>
<comment type="subcellular location">
    <subcellularLocation>
        <location evidence="1">Cytoplasm</location>
    </subcellularLocation>
</comment>
<dbReference type="PANTHER" id="PTHR45008:SF1">
    <property type="entry name" value="PTS SYSTEM GLUCOSE-SPECIFIC EIIA COMPONENT"/>
    <property type="match status" value="1"/>
</dbReference>
<keyword evidence="3" id="KW-0762">Sugar transport</keyword>
<protein>
    <submittedName>
        <fullName evidence="8">PTS system, N-acetylglucosamine-specific IIA component</fullName>
    </submittedName>
</protein>
<sequence>MTTVLAPVEGAAVGLAAVPDPVFSAGLVGPGTAIDPLRGPGKAVAPIAGKIMKLHPHAYVIVGDDGKGVLVHLGIDTVQLKGRGFRLLAAEGDRVSAGQPVVAWDPAAVEAGGRSPVCPVVALDATDGAVTGVAEGAVHVGDELFRWD</sequence>
<dbReference type="InterPro" id="IPR050890">
    <property type="entry name" value="PTS_EIIA_component"/>
</dbReference>
<dbReference type="OrthoDB" id="7571469at2"/>
<dbReference type="SUPFAM" id="SSF51261">
    <property type="entry name" value="Duplicated hybrid motif"/>
    <property type="match status" value="1"/>
</dbReference>
<evidence type="ECO:0000313" key="8">
    <source>
        <dbReference type="EMBL" id="SEU37352.1"/>
    </source>
</evidence>
<dbReference type="RefSeq" id="WP_091089917.1">
    <property type="nucleotide sequence ID" value="NZ_FOHX01000014.1"/>
</dbReference>
<dbReference type="EMBL" id="FOHX01000014">
    <property type="protein sequence ID" value="SEU37352.1"/>
    <property type="molecule type" value="Genomic_DNA"/>
</dbReference>
<dbReference type="Gene3D" id="2.70.70.10">
    <property type="entry name" value="Glucose Permease (Domain IIA)"/>
    <property type="match status" value="1"/>
</dbReference>
<keyword evidence="9" id="KW-1185">Reference proteome</keyword>
<dbReference type="GO" id="GO:0009401">
    <property type="term" value="P:phosphoenolpyruvate-dependent sugar phosphotransferase system"/>
    <property type="evidence" value="ECO:0007669"/>
    <property type="project" value="UniProtKB-KW"/>
</dbReference>
<dbReference type="PROSITE" id="PS51093">
    <property type="entry name" value="PTS_EIIA_TYPE_1"/>
    <property type="match status" value="1"/>
</dbReference>
<evidence type="ECO:0000256" key="1">
    <source>
        <dbReference type="ARBA" id="ARBA00004496"/>
    </source>
</evidence>